<keyword evidence="4" id="KW-0378">Hydrolase</keyword>
<keyword evidence="8" id="KW-0808">Transferase</keyword>
<keyword evidence="8" id="KW-0239">DNA-directed DNA polymerase</keyword>
<dbReference type="AlphaFoldDB" id="A0A4Y2H750"/>
<dbReference type="PANTHER" id="PTHR42648">
    <property type="entry name" value="TRANSPOSASE, PUTATIVE-RELATED"/>
    <property type="match status" value="1"/>
</dbReference>
<proteinExistence type="predicted"/>
<evidence type="ECO:0000256" key="8">
    <source>
        <dbReference type="ARBA" id="ARBA00022932"/>
    </source>
</evidence>
<accession>A0A4Y2H750</accession>
<organism evidence="11 12">
    <name type="scientific">Araneus ventricosus</name>
    <name type="common">Orbweaver spider</name>
    <name type="synonym">Epeira ventricosa</name>
    <dbReference type="NCBI Taxonomy" id="182803"/>
    <lineage>
        <taxon>Eukaryota</taxon>
        <taxon>Metazoa</taxon>
        <taxon>Ecdysozoa</taxon>
        <taxon>Arthropoda</taxon>
        <taxon>Chelicerata</taxon>
        <taxon>Arachnida</taxon>
        <taxon>Araneae</taxon>
        <taxon>Araneomorphae</taxon>
        <taxon>Entelegynae</taxon>
        <taxon>Araneoidea</taxon>
        <taxon>Araneidae</taxon>
        <taxon>Araneus</taxon>
    </lineage>
</organism>
<keyword evidence="12" id="KW-1185">Reference proteome</keyword>
<dbReference type="GO" id="GO:0003887">
    <property type="term" value="F:DNA-directed DNA polymerase activity"/>
    <property type="evidence" value="ECO:0007669"/>
    <property type="project" value="UniProtKB-KW"/>
</dbReference>
<dbReference type="GO" id="GO:0003676">
    <property type="term" value="F:nucleic acid binding"/>
    <property type="evidence" value="ECO:0007669"/>
    <property type="project" value="InterPro"/>
</dbReference>
<dbReference type="GO" id="GO:0016787">
    <property type="term" value="F:hydrolase activity"/>
    <property type="evidence" value="ECO:0007669"/>
    <property type="project" value="UniProtKB-KW"/>
</dbReference>
<evidence type="ECO:0000313" key="11">
    <source>
        <dbReference type="EMBL" id="GBM61940.1"/>
    </source>
</evidence>
<dbReference type="Gene3D" id="3.30.420.10">
    <property type="entry name" value="Ribonuclease H-like superfamily/Ribonuclease H"/>
    <property type="match status" value="1"/>
</dbReference>
<dbReference type="PANTHER" id="PTHR42648:SF11">
    <property type="entry name" value="TRANSPOSON TY4-P GAG-POL POLYPROTEIN"/>
    <property type="match status" value="1"/>
</dbReference>
<evidence type="ECO:0000313" key="12">
    <source>
        <dbReference type="Proteomes" id="UP000499080"/>
    </source>
</evidence>
<dbReference type="SUPFAM" id="SSF53098">
    <property type="entry name" value="Ribonuclease H-like"/>
    <property type="match status" value="1"/>
</dbReference>
<keyword evidence="1" id="KW-0540">Nuclease</keyword>
<keyword evidence="8" id="KW-0548">Nucleotidyltransferase</keyword>
<dbReference type="GO" id="GO:0015074">
    <property type="term" value="P:DNA integration"/>
    <property type="evidence" value="ECO:0007669"/>
    <property type="project" value="UniProtKB-KW"/>
</dbReference>
<keyword evidence="5" id="KW-0460">Magnesium</keyword>
<evidence type="ECO:0000256" key="2">
    <source>
        <dbReference type="ARBA" id="ARBA00022723"/>
    </source>
</evidence>
<evidence type="ECO:0000256" key="1">
    <source>
        <dbReference type="ARBA" id="ARBA00022722"/>
    </source>
</evidence>
<dbReference type="PROSITE" id="PS50994">
    <property type="entry name" value="INTEGRASE"/>
    <property type="match status" value="1"/>
</dbReference>
<feature type="domain" description="Integrase catalytic" evidence="10">
    <location>
        <begin position="1"/>
        <end position="105"/>
    </location>
</feature>
<evidence type="ECO:0000256" key="6">
    <source>
        <dbReference type="ARBA" id="ARBA00022908"/>
    </source>
</evidence>
<gene>
    <name evidence="11" type="ORF">AVEN_272804_1</name>
</gene>
<keyword evidence="2" id="KW-0479">Metal-binding</keyword>
<keyword evidence="9" id="KW-0233">DNA recombination</keyword>
<dbReference type="Proteomes" id="UP000499080">
    <property type="component" value="Unassembled WGS sequence"/>
</dbReference>
<evidence type="ECO:0000256" key="4">
    <source>
        <dbReference type="ARBA" id="ARBA00022801"/>
    </source>
</evidence>
<dbReference type="GO" id="GO:0006310">
    <property type="term" value="P:DNA recombination"/>
    <property type="evidence" value="ECO:0007669"/>
    <property type="project" value="UniProtKB-KW"/>
</dbReference>
<dbReference type="GO" id="GO:0004519">
    <property type="term" value="F:endonuclease activity"/>
    <property type="evidence" value="ECO:0007669"/>
    <property type="project" value="UniProtKB-KW"/>
</dbReference>
<evidence type="ECO:0000259" key="10">
    <source>
        <dbReference type="PROSITE" id="PS50994"/>
    </source>
</evidence>
<dbReference type="GO" id="GO:0046872">
    <property type="term" value="F:metal ion binding"/>
    <property type="evidence" value="ECO:0007669"/>
    <property type="project" value="UniProtKB-KW"/>
</dbReference>
<reference evidence="11 12" key="1">
    <citation type="journal article" date="2019" name="Sci. Rep.">
        <title>Orb-weaving spider Araneus ventricosus genome elucidates the spidroin gene catalogue.</title>
        <authorList>
            <person name="Kono N."/>
            <person name="Nakamura H."/>
            <person name="Ohtoshi R."/>
            <person name="Moran D.A.P."/>
            <person name="Shinohara A."/>
            <person name="Yoshida Y."/>
            <person name="Fujiwara M."/>
            <person name="Mori M."/>
            <person name="Tomita M."/>
            <person name="Arakawa K."/>
        </authorList>
    </citation>
    <scope>NUCLEOTIDE SEQUENCE [LARGE SCALE GENOMIC DNA]</scope>
</reference>
<evidence type="ECO:0000256" key="7">
    <source>
        <dbReference type="ARBA" id="ARBA00022918"/>
    </source>
</evidence>
<dbReference type="InterPro" id="IPR036397">
    <property type="entry name" value="RNaseH_sf"/>
</dbReference>
<evidence type="ECO:0000256" key="5">
    <source>
        <dbReference type="ARBA" id="ARBA00022842"/>
    </source>
</evidence>
<keyword evidence="7" id="KW-0695">RNA-directed DNA polymerase</keyword>
<evidence type="ECO:0000256" key="9">
    <source>
        <dbReference type="ARBA" id="ARBA00023172"/>
    </source>
</evidence>
<name>A0A4Y2H750_ARAVE</name>
<comment type="caution">
    <text evidence="11">The sequence shown here is derived from an EMBL/GenBank/DDBJ whole genome shotgun (WGS) entry which is preliminary data.</text>
</comment>
<dbReference type="InterPro" id="IPR001584">
    <property type="entry name" value="Integrase_cat-core"/>
</dbReference>
<dbReference type="InterPro" id="IPR039537">
    <property type="entry name" value="Retrotran_Ty1/copia-like"/>
</dbReference>
<evidence type="ECO:0000256" key="3">
    <source>
        <dbReference type="ARBA" id="ARBA00022759"/>
    </source>
</evidence>
<dbReference type="InterPro" id="IPR012337">
    <property type="entry name" value="RNaseH-like_sf"/>
</dbReference>
<dbReference type="EMBL" id="BGPR01001791">
    <property type="protein sequence ID" value="GBM61940.1"/>
    <property type="molecule type" value="Genomic_DNA"/>
</dbReference>
<protein>
    <recommendedName>
        <fullName evidence="10">Integrase catalytic domain-containing protein</fullName>
    </recommendedName>
</protein>
<keyword evidence="6" id="KW-0229">DNA integration</keyword>
<keyword evidence="3" id="KW-0255">Endonuclease</keyword>
<sequence>MKHRTRCVNIKLVLKYLQTIICIRSDNGEEFLGLRLHKGLEDMGIKVEFTNAPTPEENGVSERYNYTFCDGIKALLNSSGMPKKCWGKALLKFTYCWNRNVHRDF</sequence>
<dbReference type="GO" id="GO:0003964">
    <property type="term" value="F:RNA-directed DNA polymerase activity"/>
    <property type="evidence" value="ECO:0007669"/>
    <property type="project" value="UniProtKB-KW"/>
</dbReference>
<dbReference type="OrthoDB" id="3257332at2759"/>